<evidence type="ECO:0000313" key="2">
    <source>
        <dbReference type="Proteomes" id="UP000194236"/>
    </source>
</evidence>
<organism evidence="1 2">
    <name type="scientific">Euroglyphus maynei</name>
    <name type="common">Mayne's house dust mite</name>
    <dbReference type="NCBI Taxonomy" id="6958"/>
    <lineage>
        <taxon>Eukaryota</taxon>
        <taxon>Metazoa</taxon>
        <taxon>Ecdysozoa</taxon>
        <taxon>Arthropoda</taxon>
        <taxon>Chelicerata</taxon>
        <taxon>Arachnida</taxon>
        <taxon>Acari</taxon>
        <taxon>Acariformes</taxon>
        <taxon>Sarcoptiformes</taxon>
        <taxon>Astigmata</taxon>
        <taxon>Psoroptidia</taxon>
        <taxon>Analgoidea</taxon>
        <taxon>Pyroglyphidae</taxon>
        <taxon>Pyroglyphinae</taxon>
        <taxon>Euroglyphus</taxon>
    </lineage>
</organism>
<sequence>MIPVIIPVAYNIMKIMNY</sequence>
<evidence type="ECO:0000313" key="1">
    <source>
        <dbReference type="EMBL" id="OTF79170.1"/>
    </source>
</evidence>
<keyword evidence="2" id="KW-1185">Reference proteome</keyword>
<gene>
    <name evidence="1" type="ORF">BLA29_011159</name>
</gene>
<dbReference type="AlphaFoldDB" id="A0A1Y3BE30"/>
<dbReference type="EMBL" id="MUJZ01024523">
    <property type="protein sequence ID" value="OTF79170.1"/>
    <property type="molecule type" value="Genomic_DNA"/>
</dbReference>
<reference evidence="1 2" key="1">
    <citation type="submission" date="2017-03" db="EMBL/GenBank/DDBJ databases">
        <title>Genome Survey of Euroglyphus maynei.</title>
        <authorList>
            <person name="Arlian L.G."/>
            <person name="Morgan M.S."/>
            <person name="Rider S.D."/>
        </authorList>
    </citation>
    <scope>NUCLEOTIDE SEQUENCE [LARGE SCALE GENOMIC DNA]</scope>
    <source>
        <strain evidence="1">Arlian Lab</strain>
        <tissue evidence="1">Whole body</tissue>
    </source>
</reference>
<dbReference type="Proteomes" id="UP000194236">
    <property type="component" value="Unassembled WGS sequence"/>
</dbReference>
<accession>A0A1Y3BE30</accession>
<proteinExistence type="predicted"/>
<comment type="caution">
    <text evidence="1">The sequence shown here is derived from an EMBL/GenBank/DDBJ whole genome shotgun (WGS) entry which is preliminary data.</text>
</comment>
<name>A0A1Y3BE30_EURMA</name>
<protein>
    <submittedName>
        <fullName evidence="1">Uncharacterized protein</fullName>
    </submittedName>
</protein>